<dbReference type="PANTHER" id="PTHR22604:SF105">
    <property type="entry name" value="TRANS-1,2-DIHYDROBENZENE-1,2-DIOL DEHYDROGENASE"/>
    <property type="match status" value="1"/>
</dbReference>
<evidence type="ECO:0000256" key="2">
    <source>
        <dbReference type="ARBA" id="ARBA00023002"/>
    </source>
</evidence>
<feature type="domain" description="Gfo/Idh/MocA-like oxidoreductase N-terminal" evidence="3">
    <location>
        <begin position="5"/>
        <end position="122"/>
    </location>
</feature>
<dbReference type="InterPro" id="IPR000683">
    <property type="entry name" value="Gfo/Idh/MocA-like_OxRdtase_N"/>
</dbReference>
<dbReference type="InterPro" id="IPR036291">
    <property type="entry name" value="NAD(P)-bd_dom_sf"/>
</dbReference>
<dbReference type="SUPFAM" id="SSF55347">
    <property type="entry name" value="Glyceraldehyde-3-phosphate dehydrogenase-like, C-terminal domain"/>
    <property type="match status" value="1"/>
</dbReference>
<dbReference type="Gene3D" id="3.30.360.10">
    <property type="entry name" value="Dihydrodipicolinate Reductase, domain 2"/>
    <property type="match status" value="1"/>
</dbReference>
<dbReference type="Pfam" id="PF22725">
    <property type="entry name" value="GFO_IDH_MocA_C3"/>
    <property type="match status" value="1"/>
</dbReference>
<dbReference type="Proteomes" id="UP001596105">
    <property type="component" value="Unassembled WGS sequence"/>
</dbReference>
<evidence type="ECO:0000259" key="4">
    <source>
        <dbReference type="Pfam" id="PF22725"/>
    </source>
</evidence>
<dbReference type="EMBL" id="JBHSMH010000097">
    <property type="protein sequence ID" value="MFC5471415.1"/>
    <property type="molecule type" value="Genomic_DNA"/>
</dbReference>
<evidence type="ECO:0000259" key="3">
    <source>
        <dbReference type="Pfam" id="PF01408"/>
    </source>
</evidence>
<dbReference type="SUPFAM" id="SSF51735">
    <property type="entry name" value="NAD(P)-binding Rossmann-fold domains"/>
    <property type="match status" value="1"/>
</dbReference>
<comment type="caution">
    <text evidence="5">The sequence shown here is derived from an EMBL/GenBank/DDBJ whole genome shotgun (WGS) entry which is preliminary data.</text>
</comment>
<evidence type="ECO:0000256" key="1">
    <source>
        <dbReference type="ARBA" id="ARBA00010928"/>
    </source>
</evidence>
<sequence>MSKQLNWGVIGAAGINGAVVPAIQASSTGRVVAIASRTQEKAQAAADKFGIPTAYGSYEQLLADKSIDAVYIPLPNHLHREWAIRAAEAGKHVLCEKPLALNAQEAQEMADACAKAGVQLAEAFMYRHQPRWERIKNVIASGEIGELRVLRGAFTFNGAANKGNVRFNADWGGGSLFDVGCYPVSAARFLLGSEPVAASAHALFSPEHDGVDMMLSGILEFPGDVALTFDCGMWADFRNFFEIVGTNGRIEIPGTFLPNGEEADFVVYSGGQRRVDKEPAANQYSLQADRFARSVWGEATPLVPPTDAVRNMRALDALMRSAREKARVTL</sequence>
<keyword evidence="2" id="KW-0560">Oxidoreductase</keyword>
<evidence type="ECO:0000313" key="6">
    <source>
        <dbReference type="Proteomes" id="UP001596105"/>
    </source>
</evidence>
<comment type="similarity">
    <text evidence="1">Belongs to the Gfo/Idh/MocA family.</text>
</comment>
<gene>
    <name evidence="5" type="ORF">ACFPPD_22250</name>
</gene>
<dbReference type="Pfam" id="PF01408">
    <property type="entry name" value="GFO_IDH_MocA"/>
    <property type="match status" value="1"/>
</dbReference>
<dbReference type="InterPro" id="IPR055170">
    <property type="entry name" value="GFO_IDH_MocA-like_dom"/>
</dbReference>
<proteinExistence type="inferred from homology"/>
<dbReference type="InterPro" id="IPR050984">
    <property type="entry name" value="Gfo/Idh/MocA_domain"/>
</dbReference>
<feature type="domain" description="GFO/IDH/MocA-like oxidoreductase" evidence="4">
    <location>
        <begin position="133"/>
        <end position="251"/>
    </location>
</feature>
<dbReference type="PANTHER" id="PTHR22604">
    <property type="entry name" value="OXIDOREDUCTASES"/>
    <property type="match status" value="1"/>
</dbReference>
<accession>A0ABW0M1H2</accession>
<dbReference type="Gene3D" id="3.40.50.720">
    <property type="entry name" value="NAD(P)-binding Rossmann-like Domain"/>
    <property type="match status" value="1"/>
</dbReference>
<dbReference type="RefSeq" id="WP_378083398.1">
    <property type="nucleotide sequence ID" value="NZ_JBHSMH010000097.1"/>
</dbReference>
<organism evidence="5 6">
    <name type="scientific">Cohnella suwonensis</name>
    <dbReference type="NCBI Taxonomy" id="696072"/>
    <lineage>
        <taxon>Bacteria</taxon>
        <taxon>Bacillati</taxon>
        <taxon>Bacillota</taxon>
        <taxon>Bacilli</taxon>
        <taxon>Bacillales</taxon>
        <taxon>Paenibacillaceae</taxon>
        <taxon>Cohnella</taxon>
    </lineage>
</organism>
<protein>
    <submittedName>
        <fullName evidence="5">Gfo/Idh/MocA family protein</fullName>
    </submittedName>
</protein>
<evidence type="ECO:0000313" key="5">
    <source>
        <dbReference type="EMBL" id="MFC5471415.1"/>
    </source>
</evidence>
<name>A0ABW0M1H2_9BACL</name>
<reference evidence="6" key="1">
    <citation type="journal article" date="2019" name="Int. J. Syst. Evol. Microbiol.">
        <title>The Global Catalogue of Microorganisms (GCM) 10K type strain sequencing project: providing services to taxonomists for standard genome sequencing and annotation.</title>
        <authorList>
            <consortium name="The Broad Institute Genomics Platform"/>
            <consortium name="The Broad Institute Genome Sequencing Center for Infectious Disease"/>
            <person name="Wu L."/>
            <person name="Ma J."/>
        </authorList>
    </citation>
    <scope>NUCLEOTIDE SEQUENCE [LARGE SCALE GENOMIC DNA]</scope>
    <source>
        <strain evidence="6">CCUG 57113</strain>
    </source>
</reference>
<keyword evidence="6" id="KW-1185">Reference proteome</keyword>